<comment type="caution">
    <text evidence="2">The sequence shown here is derived from an EMBL/GenBank/DDBJ whole genome shotgun (WGS) entry which is preliminary data.</text>
</comment>
<dbReference type="Gene3D" id="1.10.10.10">
    <property type="entry name" value="Winged helix-like DNA-binding domain superfamily/Winged helix DNA-binding domain"/>
    <property type="match status" value="1"/>
</dbReference>
<dbReference type="Proteomes" id="UP000095552">
    <property type="component" value="Unassembled WGS sequence"/>
</dbReference>
<keyword evidence="3" id="KW-1185">Reference proteome</keyword>
<evidence type="ECO:0000313" key="3">
    <source>
        <dbReference type="Proteomes" id="UP000095552"/>
    </source>
</evidence>
<name>A0A1E5T209_9BACT</name>
<sequence length="114" mass="13121">MAYKTLVAASTKPLVLSILSYGKSYGYQIIKNIEQLSNGELEWTDAMLYPVLHRMEKDGLIASEWIVLDNGRKRKYYSITESGKEEREMAKAQWNNVNMAFNRLWKGNLTLDLG</sequence>
<evidence type="ECO:0000313" key="2">
    <source>
        <dbReference type="EMBL" id="OEK05396.1"/>
    </source>
</evidence>
<protein>
    <submittedName>
        <fullName evidence="2">PadR family transcriptional regulator</fullName>
    </submittedName>
</protein>
<reference evidence="2" key="1">
    <citation type="submission" date="2016-08" db="EMBL/GenBank/DDBJ databases">
        <title>Draft genome of Fabibacter sp. strain SK-8.</title>
        <authorList>
            <person name="Wong S.-K."/>
            <person name="Hamasaki K."/>
            <person name="Yoshizawa S."/>
        </authorList>
    </citation>
    <scope>NUCLEOTIDE SEQUENCE [LARGE SCALE GENOMIC DNA]</scope>
    <source>
        <strain evidence="2">SK-8</strain>
    </source>
</reference>
<proteinExistence type="predicted"/>
<organism evidence="2 3">
    <name type="scientific">Roseivirga misakiensis</name>
    <dbReference type="NCBI Taxonomy" id="1563681"/>
    <lineage>
        <taxon>Bacteria</taxon>
        <taxon>Pseudomonadati</taxon>
        <taxon>Bacteroidota</taxon>
        <taxon>Cytophagia</taxon>
        <taxon>Cytophagales</taxon>
        <taxon>Roseivirgaceae</taxon>
        <taxon>Roseivirga</taxon>
    </lineage>
</organism>
<accession>A0A1E5T209</accession>
<dbReference type="RefSeq" id="WP_069836900.1">
    <property type="nucleotide sequence ID" value="NZ_MDGQ01000005.1"/>
</dbReference>
<dbReference type="InterPro" id="IPR005149">
    <property type="entry name" value="Tscrpt_reg_PadR_N"/>
</dbReference>
<gene>
    <name evidence="2" type="ORF">BFP71_18570</name>
</gene>
<dbReference type="SUPFAM" id="SSF46785">
    <property type="entry name" value="Winged helix' DNA-binding domain"/>
    <property type="match status" value="1"/>
</dbReference>
<dbReference type="InterPro" id="IPR036388">
    <property type="entry name" value="WH-like_DNA-bd_sf"/>
</dbReference>
<dbReference type="STRING" id="1563681.BFP71_18570"/>
<evidence type="ECO:0000259" key="1">
    <source>
        <dbReference type="Pfam" id="PF03551"/>
    </source>
</evidence>
<dbReference type="Pfam" id="PF03551">
    <property type="entry name" value="PadR"/>
    <property type="match status" value="1"/>
</dbReference>
<dbReference type="EMBL" id="MDGQ01000005">
    <property type="protein sequence ID" value="OEK05396.1"/>
    <property type="molecule type" value="Genomic_DNA"/>
</dbReference>
<dbReference type="InterPro" id="IPR036390">
    <property type="entry name" value="WH_DNA-bd_sf"/>
</dbReference>
<dbReference type="PANTHER" id="PTHR33169">
    <property type="entry name" value="PADR-FAMILY TRANSCRIPTIONAL REGULATOR"/>
    <property type="match status" value="1"/>
</dbReference>
<dbReference type="AlphaFoldDB" id="A0A1E5T209"/>
<dbReference type="PANTHER" id="PTHR33169:SF14">
    <property type="entry name" value="TRANSCRIPTIONAL REGULATOR RV3488"/>
    <property type="match status" value="1"/>
</dbReference>
<dbReference type="OrthoDB" id="9808017at2"/>
<feature type="domain" description="Transcription regulator PadR N-terminal" evidence="1">
    <location>
        <begin position="15"/>
        <end position="88"/>
    </location>
</feature>
<dbReference type="InterPro" id="IPR052509">
    <property type="entry name" value="Metal_resp_DNA-bind_regulator"/>
</dbReference>